<sequence>MENQEKKVDNQGILFDKDKEQKEKKDNENTEKDGKGMDYIPPTPEPATDSSRKHNDPIRDRGPSTL</sequence>
<evidence type="ECO:0000313" key="3">
    <source>
        <dbReference type="Proteomes" id="UP001221558"/>
    </source>
</evidence>
<keyword evidence="3" id="KW-1185">Reference proteome</keyword>
<dbReference type="Proteomes" id="UP001221558">
    <property type="component" value="Chromosome"/>
</dbReference>
<evidence type="ECO:0000256" key="1">
    <source>
        <dbReference type="SAM" id="MobiDB-lite"/>
    </source>
</evidence>
<feature type="compositionally biased region" description="Basic and acidic residues" evidence="1">
    <location>
        <begin position="1"/>
        <end position="36"/>
    </location>
</feature>
<gene>
    <name evidence="2" type="ORF">PQ465_14920</name>
</gene>
<dbReference type="RefSeq" id="WP_274266318.1">
    <property type="nucleotide sequence ID" value="NZ_CP117880.1"/>
</dbReference>
<dbReference type="EMBL" id="CP117880">
    <property type="protein sequence ID" value="WDF67590.1"/>
    <property type="molecule type" value="Genomic_DNA"/>
</dbReference>
<evidence type="ECO:0000313" key="2">
    <source>
        <dbReference type="EMBL" id="WDF67590.1"/>
    </source>
</evidence>
<reference evidence="2 3" key="1">
    <citation type="submission" date="2023-02" db="EMBL/GenBank/DDBJ databases">
        <title>Genome sequence of Sphingobacterium sp. KACC 22765.</title>
        <authorList>
            <person name="Kim S."/>
            <person name="Heo J."/>
            <person name="Kwon S.-W."/>
        </authorList>
    </citation>
    <scope>NUCLEOTIDE SEQUENCE [LARGE SCALE GENOMIC DNA]</scope>
    <source>
        <strain evidence="2 3">KACC 22765</strain>
    </source>
</reference>
<feature type="region of interest" description="Disordered" evidence="1">
    <location>
        <begin position="1"/>
        <end position="66"/>
    </location>
</feature>
<protein>
    <submittedName>
        <fullName evidence="2">Uncharacterized protein</fullName>
    </submittedName>
</protein>
<name>A0ABY7WFA9_9SPHI</name>
<accession>A0ABY7WFA9</accession>
<proteinExistence type="predicted"/>
<organism evidence="2 3">
    <name type="scientific">Sphingobacterium oryzagri</name>
    <dbReference type="NCBI Taxonomy" id="3025669"/>
    <lineage>
        <taxon>Bacteria</taxon>
        <taxon>Pseudomonadati</taxon>
        <taxon>Bacteroidota</taxon>
        <taxon>Sphingobacteriia</taxon>
        <taxon>Sphingobacteriales</taxon>
        <taxon>Sphingobacteriaceae</taxon>
        <taxon>Sphingobacterium</taxon>
    </lineage>
</organism>
<feature type="compositionally biased region" description="Basic and acidic residues" evidence="1">
    <location>
        <begin position="50"/>
        <end position="66"/>
    </location>
</feature>